<protein>
    <submittedName>
        <fullName evidence="2">Helix-turn-helix protein</fullName>
    </submittedName>
</protein>
<dbReference type="Proteomes" id="UP000294881">
    <property type="component" value="Unassembled WGS sequence"/>
</dbReference>
<comment type="caution">
    <text evidence="2">The sequence shown here is derived from an EMBL/GenBank/DDBJ whole genome shotgun (WGS) entry which is preliminary data.</text>
</comment>
<gene>
    <name evidence="2" type="ORF">EV666_11836</name>
</gene>
<dbReference type="GO" id="GO:0003677">
    <property type="term" value="F:DNA binding"/>
    <property type="evidence" value="ECO:0007669"/>
    <property type="project" value="InterPro"/>
</dbReference>
<dbReference type="RefSeq" id="WP_207906438.1">
    <property type="nucleotide sequence ID" value="NZ_JBHUNN010000001.1"/>
</dbReference>
<dbReference type="InterPro" id="IPR010982">
    <property type="entry name" value="Lambda_DNA-bd_dom_sf"/>
</dbReference>
<organism evidence="2 3">
    <name type="scientific">Camelimonas lactis</name>
    <dbReference type="NCBI Taxonomy" id="659006"/>
    <lineage>
        <taxon>Bacteria</taxon>
        <taxon>Pseudomonadati</taxon>
        <taxon>Pseudomonadota</taxon>
        <taxon>Alphaproteobacteria</taxon>
        <taxon>Hyphomicrobiales</taxon>
        <taxon>Chelatococcaceae</taxon>
        <taxon>Camelimonas</taxon>
    </lineage>
</organism>
<feature type="domain" description="HTH cro/C1-type" evidence="1">
    <location>
        <begin position="21"/>
        <end position="54"/>
    </location>
</feature>
<proteinExistence type="predicted"/>
<accession>A0A4R2GL52</accession>
<dbReference type="InterPro" id="IPR001387">
    <property type="entry name" value="Cro/C1-type_HTH"/>
</dbReference>
<dbReference type="AlphaFoldDB" id="A0A4R2GL52"/>
<evidence type="ECO:0000313" key="2">
    <source>
        <dbReference type="EMBL" id="TCO09429.1"/>
    </source>
</evidence>
<name>A0A4R2GL52_9HYPH</name>
<dbReference type="Pfam" id="PF01381">
    <property type="entry name" value="HTH_3"/>
    <property type="match status" value="1"/>
</dbReference>
<dbReference type="CDD" id="cd00093">
    <property type="entry name" value="HTH_XRE"/>
    <property type="match status" value="1"/>
</dbReference>
<evidence type="ECO:0000259" key="1">
    <source>
        <dbReference type="PROSITE" id="PS50943"/>
    </source>
</evidence>
<dbReference type="SUPFAM" id="SSF47413">
    <property type="entry name" value="lambda repressor-like DNA-binding domains"/>
    <property type="match status" value="1"/>
</dbReference>
<keyword evidence="3" id="KW-1185">Reference proteome</keyword>
<dbReference type="Gene3D" id="1.10.260.40">
    <property type="entry name" value="lambda repressor-like DNA-binding domains"/>
    <property type="match status" value="1"/>
</dbReference>
<sequence>MDRPQGQRQGKRAGITPQQCRAARELLGWTPAQLADAVAMSQATISLFERGARKMAASNQHAIRIALEQAGVEIDAAGGPRLA</sequence>
<evidence type="ECO:0000313" key="3">
    <source>
        <dbReference type="Proteomes" id="UP000294881"/>
    </source>
</evidence>
<reference evidence="2 3" key="1">
    <citation type="submission" date="2019-03" db="EMBL/GenBank/DDBJ databases">
        <title>Genomic Encyclopedia of Type Strains, Phase IV (KMG-IV): sequencing the most valuable type-strain genomes for metagenomic binning, comparative biology and taxonomic classification.</title>
        <authorList>
            <person name="Goeker M."/>
        </authorList>
    </citation>
    <scope>NUCLEOTIDE SEQUENCE [LARGE SCALE GENOMIC DNA]</scope>
    <source>
        <strain evidence="2 3">DSM 22958</strain>
    </source>
</reference>
<dbReference type="PROSITE" id="PS50943">
    <property type="entry name" value="HTH_CROC1"/>
    <property type="match status" value="1"/>
</dbReference>
<dbReference type="EMBL" id="SLWL01000018">
    <property type="protein sequence ID" value="TCO09429.1"/>
    <property type="molecule type" value="Genomic_DNA"/>
</dbReference>